<evidence type="ECO:0000313" key="2">
    <source>
        <dbReference type="EMBL" id="MFC7088555.1"/>
    </source>
</evidence>
<organism evidence="2 3">
    <name type="scientific">Halomonas salifodinae</name>
    <dbReference type="NCBI Taxonomy" id="438745"/>
    <lineage>
        <taxon>Bacteria</taxon>
        <taxon>Pseudomonadati</taxon>
        <taxon>Pseudomonadota</taxon>
        <taxon>Gammaproteobacteria</taxon>
        <taxon>Oceanospirillales</taxon>
        <taxon>Halomonadaceae</taxon>
        <taxon>Halomonas</taxon>
    </lineage>
</organism>
<gene>
    <name evidence="2" type="ORF">ACFQH5_03185</name>
</gene>
<proteinExistence type="predicted"/>
<keyword evidence="3" id="KW-1185">Reference proteome</keyword>
<keyword evidence="1" id="KW-0812">Transmembrane</keyword>
<name>A0ABW2ERG6_9GAMM</name>
<protein>
    <submittedName>
        <fullName evidence="2">Uncharacterized protein</fullName>
    </submittedName>
</protein>
<dbReference type="RefSeq" id="WP_346061827.1">
    <property type="nucleotide sequence ID" value="NZ_BAAADR010000004.1"/>
</dbReference>
<feature type="transmembrane region" description="Helical" evidence="1">
    <location>
        <begin position="25"/>
        <end position="44"/>
    </location>
</feature>
<evidence type="ECO:0000256" key="1">
    <source>
        <dbReference type="SAM" id="Phobius"/>
    </source>
</evidence>
<comment type="caution">
    <text evidence="2">The sequence shown here is derived from an EMBL/GenBank/DDBJ whole genome shotgun (WGS) entry which is preliminary data.</text>
</comment>
<sequence length="90" mass="9877">MVKEFPTGWRDKRPVCDAGRPRRSLGLWLAGVISAHAPLLLLVLDNGLMQADGIRPYAETRPVILDNVWPARKPLLADAWPATPPNGGDQ</sequence>
<dbReference type="EMBL" id="JBHSZP010000002">
    <property type="protein sequence ID" value="MFC7088555.1"/>
    <property type="molecule type" value="Genomic_DNA"/>
</dbReference>
<evidence type="ECO:0000313" key="3">
    <source>
        <dbReference type="Proteomes" id="UP001596411"/>
    </source>
</evidence>
<keyword evidence="1" id="KW-1133">Transmembrane helix</keyword>
<accession>A0ABW2ERG6</accession>
<keyword evidence="1" id="KW-0472">Membrane</keyword>
<reference evidence="3" key="1">
    <citation type="journal article" date="2019" name="Int. J. Syst. Evol. Microbiol.">
        <title>The Global Catalogue of Microorganisms (GCM) 10K type strain sequencing project: providing services to taxonomists for standard genome sequencing and annotation.</title>
        <authorList>
            <consortium name="The Broad Institute Genomics Platform"/>
            <consortium name="The Broad Institute Genome Sequencing Center for Infectious Disease"/>
            <person name="Wu L."/>
            <person name="Ma J."/>
        </authorList>
    </citation>
    <scope>NUCLEOTIDE SEQUENCE [LARGE SCALE GENOMIC DNA]</scope>
    <source>
        <strain evidence="3">CGMCC 1.13666</strain>
    </source>
</reference>
<dbReference type="Proteomes" id="UP001596411">
    <property type="component" value="Unassembled WGS sequence"/>
</dbReference>